<reference evidence="3" key="1">
    <citation type="journal article" date="2017" name="Proc. Natl. Acad. Sci. U.S.A.">
        <title>Simulation of Deepwater Horizon oil plume reveals substrate specialization within a complex community of hydrocarbon-degraders.</title>
        <authorList>
            <person name="Hu P."/>
            <person name="Dubinsky E.A."/>
            <person name="Probst A.J."/>
            <person name="Wang J."/>
            <person name="Sieber C.M.K."/>
            <person name="Tom L.M."/>
            <person name="Gardinali P."/>
            <person name="Banfield J.F."/>
            <person name="Atlas R.M."/>
            <person name="Andersen G.L."/>
        </authorList>
    </citation>
    <scope>NUCLEOTIDE SEQUENCE [LARGE SCALE GENOMIC DNA]</scope>
</reference>
<protein>
    <recommendedName>
        <fullName evidence="4">Oxidoreductase molybdopterin-binding domain-containing protein</fullName>
    </recommendedName>
</protein>
<evidence type="ECO:0008006" key="4">
    <source>
        <dbReference type="Google" id="ProtNLM"/>
    </source>
</evidence>
<dbReference type="AlphaFoldDB" id="A0A1Y5F7D0"/>
<keyword evidence="1" id="KW-0472">Membrane</keyword>
<accession>A0A1Y5F7D0</accession>
<evidence type="ECO:0000313" key="3">
    <source>
        <dbReference type="Proteomes" id="UP000196531"/>
    </source>
</evidence>
<dbReference type="Proteomes" id="UP000196531">
    <property type="component" value="Unassembled WGS sequence"/>
</dbReference>
<name>A0A1Y5F7D0_9BACT</name>
<evidence type="ECO:0000256" key="1">
    <source>
        <dbReference type="SAM" id="Phobius"/>
    </source>
</evidence>
<dbReference type="EMBL" id="MAAO01000006">
    <property type="protein sequence ID" value="OUR96816.1"/>
    <property type="molecule type" value="Genomic_DNA"/>
</dbReference>
<organism evidence="2 3">
    <name type="scientific">Halobacteriovorax marinus</name>
    <dbReference type="NCBI Taxonomy" id="97084"/>
    <lineage>
        <taxon>Bacteria</taxon>
        <taxon>Pseudomonadati</taxon>
        <taxon>Bdellovibrionota</taxon>
        <taxon>Bacteriovoracia</taxon>
        <taxon>Bacteriovoracales</taxon>
        <taxon>Halobacteriovoraceae</taxon>
        <taxon>Halobacteriovorax</taxon>
    </lineage>
</organism>
<keyword evidence="1" id="KW-1133">Transmembrane helix</keyword>
<keyword evidence="1" id="KW-0812">Transmembrane</keyword>
<sequence length="203" mass="23163">MIELILYDLFSCDTLNYLKRFILYFSIFWESVIKSLAFLFLFLSLNVFSAELGLKKNGELLKIVSLSTTHSGKILGIKAKEINLYNAWRGYSRTYVGYALYNLLDNVYGESWKSARTISFKAIDGYTMVVRIKKMLKAAKGKVGLLAFKEKGKSGFTPVKKGAKLVDPAPYYLVWSNFSDGDKASHGDNLKWPYQLKEINILY</sequence>
<gene>
    <name evidence="2" type="ORF">A9Q84_10780</name>
</gene>
<comment type="caution">
    <text evidence="2">The sequence shown here is derived from an EMBL/GenBank/DDBJ whole genome shotgun (WGS) entry which is preliminary data.</text>
</comment>
<evidence type="ECO:0000313" key="2">
    <source>
        <dbReference type="EMBL" id="OUR96816.1"/>
    </source>
</evidence>
<proteinExistence type="predicted"/>
<feature type="transmembrane region" description="Helical" evidence="1">
    <location>
        <begin position="21"/>
        <end position="45"/>
    </location>
</feature>